<dbReference type="AlphaFoldDB" id="A0A4D7CUB5"/>
<dbReference type="RefSeq" id="WP_136953725.1">
    <property type="nucleotide sequence ID" value="NZ_CP039712.1"/>
</dbReference>
<dbReference type="Pfam" id="PF23343">
    <property type="entry name" value="REP_ORF2-G2P"/>
    <property type="match status" value="1"/>
</dbReference>
<protein>
    <recommendedName>
        <fullName evidence="1">Replication-associated protein ORF2/G2P domain-containing protein</fullName>
    </recommendedName>
</protein>
<name>A0A4D7CUB5_9ENTE</name>
<sequence>MIIVRKGSATQSQLPSEPPFAAALLDNKAKFGTNEKKRKSVDTNMPKFFDSNGEILGGKTKWLKYWLPQEKNKLQYDKVFKISDDSIELKEYAQTKEIVPYELKEGFQAISIQDGKITYILDKKTKNIVITKVLSDEEHTHLRLKKKRRKRKEFIDKALANPWTHWATLTFSPELAPKMAYSYDEAKKAFMEFRKKIRRKYNNNVKYMAISEYGEKNGRIHWHILLYFDKTIVFEQARSQKGKLLYLTNSHNRNVLDDNKKSIPKLILPNWKYGNSDFYPIYNSSQKAVNYMSKYMMKNEGRAPYEEQGSKAKAYLASKNLNSPHKEYLMRHDKSNLLDENIQKKIEHAQATVQLNIYDKKIMTKKEAIIDDNGTTHTVKKNTYIIDITEKAHQSSTLTSPIDERPNCEI</sequence>
<gene>
    <name evidence="2" type="ORF">FA707_07945</name>
</gene>
<dbReference type="Proteomes" id="UP000298615">
    <property type="component" value="Chromosome"/>
</dbReference>
<dbReference type="EMBL" id="CP039712">
    <property type="protein sequence ID" value="QCI86903.1"/>
    <property type="molecule type" value="Genomic_DNA"/>
</dbReference>
<dbReference type="InterPro" id="IPR056906">
    <property type="entry name" value="ORF2/G2P_dom"/>
</dbReference>
<proteinExistence type="predicted"/>
<evidence type="ECO:0000259" key="1">
    <source>
        <dbReference type="Pfam" id="PF23343"/>
    </source>
</evidence>
<keyword evidence="3" id="KW-1185">Reference proteome</keyword>
<feature type="domain" description="Replication-associated protein ORF2/G2P" evidence="1">
    <location>
        <begin position="165"/>
        <end position="299"/>
    </location>
</feature>
<evidence type="ECO:0000313" key="3">
    <source>
        <dbReference type="Proteomes" id="UP000298615"/>
    </source>
</evidence>
<accession>A0A4D7CUB5</accession>
<evidence type="ECO:0000313" key="2">
    <source>
        <dbReference type="EMBL" id="QCI86903.1"/>
    </source>
</evidence>
<organism evidence="2 3">
    <name type="scientific">Vagococcus zengguangii</name>
    <dbReference type="NCBI Taxonomy" id="2571750"/>
    <lineage>
        <taxon>Bacteria</taxon>
        <taxon>Bacillati</taxon>
        <taxon>Bacillota</taxon>
        <taxon>Bacilli</taxon>
        <taxon>Lactobacillales</taxon>
        <taxon>Enterococcaceae</taxon>
        <taxon>Vagococcus</taxon>
    </lineage>
</organism>
<reference evidence="2 3" key="1">
    <citation type="submission" date="2019-04" db="EMBL/GenBank/DDBJ databases">
        <title>Vagococcus sp. nov., isolated from faeces of yaks (Bos grunniens).</title>
        <authorList>
            <person name="Ge Y."/>
        </authorList>
    </citation>
    <scope>NUCLEOTIDE SEQUENCE [LARGE SCALE GENOMIC DNA]</scope>
    <source>
        <strain evidence="2 3">MN-17</strain>
    </source>
</reference>
<dbReference type="KEGG" id="vao:FA707_07945"/>